<organism evidence="2 3">
    <name type="scientific">Meripilus lineatus</name>
    <dbReference type="NCBI Taxonomy" id="2056292"/>
    <lineage>
        <taxon>Eukaryota</taxon>
        <taxon>Fungi</taxon>
        <taxon>Dikarya</taxon>
        <taxon>Basidiomycota</taxon>
        <taxon>Agaricomycotina</taxon>
        <taxon>Agaricomycetes</taxon>
        <taxon>Polyporales</taxon>
        <taxon>Meripilaceae</taxon>
        <taxon>Meripilus</taxon>
    </lineage>
</organism>
<keyword evidence="1" id="KW-0472">Membrane</keyword>
<feature type="transmembrane region" description="Helical" evidence="1">
    <location>
        <begin position="54"/>
        <end position="73"/>
    </location>
</feature>
<feature type="transmembrane region" description="Helical" evidence="1">
    <location>
        <begin position="85"/>
        <end position="107"/>
    </location>
</feature>
<comment type="caution">
    <text evidence="2">The sequence shown here is derived from an EMBL/GenBank/DDBJ whole genome shotgun (WGS) entry which is preliminary data.</text>
</comment>
<reference evidence="2" key="1">
    <citation type="submission" date="2022-07" db="EMBL/GenBank/DDBJ databases">
        <title>Genome Sequence of Physisporinus lineatus.</title>
        <authorList>
            <person name="Buettner E."/>
        </authorList>
    </citation>
    <scope>NUCLEOTIDE SEQUENCE</scope>
    <source>
        <strain evidence="2">VT162</strain>
    </source>
</reference>
<dbReference type="AlphaFoldDB" id="A0AAD5Y8Q0"/>
<feature type="transmembrane region" description="Helical" evidence="1">
    <location>
        <begin position="215"/>
        <end position="233"/>
    </location>
</feature>
<keyword evidence="3" id="KW-1185">Reference proteome</keyword>
<evidence type="ECO:0000313" key="2">
    <source>
        <dbReference type="EMBL" id="KAJ3475325.1"/>
    </source>
</evidence>
<evidence type="ECO:0000313" key="3">
    <source>
        <dbReference type="Proteomes" id="UP001212997"/>
    </source>
</evidence>
<accession>A0AAD5Y8Q0</accession>
<feature type="transmembrane region" description="Helical" evidence="1">
    <location>
        <begin position="174"/>
        <end position="195"/>
    </location>
</feature>
<protein>
    <submittedName>
        <fullName evidence="2">Uncharacterized protein</fullName>
    </submittedName>
</protein>
<dbReference type="EMBL" id="JANAWD010000876">
    <property type="protein sequence ID" value="KAJ3475325.1"/>
    <property type="molecule type" value="Genomic_DNA"/>
</dbReference>
<dbReference type="Proteomes" id="UP001212997">
    <property type="component" value="Unassembled WGS sequence"/>
</dbReference>
<keyword evidence="1" id="KW-1133">Transmembrane helix</keyword>
<evidence type="ECO:0000256" key="1">
    <source>
        <dbReference type="SAM" id="Phobius"/>
    </source>
</evidence>
<gene>
    <name evidence="2" type="ORF">NLI96_g11910</name>
</gene>
<name>A0AAD5Y8Q0_9APHY</name>
<proteinExistence type="predicted"/>
<keyword evidence="1" id="KW-0812">Transmembrane</keyword>
<feature type="transmembrane region" description="Helical" evidence="1">
    <location>
        <begin position="119"/>
        <end position="137"/>
    </location>
</feature>
<sequence length="349" mass="38220">MTDFNSPSHMSHYKDVLVKVVHTFAGLYFWEVVTSLDFEWSFFSGRRRFTWPMIPYFLGRYSALFTIFGHIFALNSTSTPHNCQAISIAVAIGAMISSSCATTNLAIRTMALWKPNQHIAFFLWLLVAGYWALGIPGTSTSPFLSTLIKPPVASFIHTTITGGTCVPSQAPGPLLAAAVTYFMWTNLVVFGLNAYKLFKTHTKSNLVELLIVDDLIFILIATLTNIPIAALAALGLNPILSELFVCPSSVLATIAANRVVRRLKAFDSQPPANNLIGAPLYISNSSSPAYKYTAVFTCSDPPSAFTPRQPPRVIRSSWQIRAPRSPLREMVIDPHAPLLAPRSPTSAGP</sequence>